<sequence>MEDWDKIPHLRARDERRSRAPHPAEELLLITKVSEEANEAAELYRRMRGWGTNGATTATRRQVQHELCAAITAGMVALDRISPDGTARQVWAEYLDYGYTRAEQENTATGG</sequence>
<dbReference type="EMBL" id="JACHDB010000001">
    <property type="protein sequence ID" value="MBB5435160.1"/>
    <property type="molecule type" value="Genomic_DNA"/>
</dbReference>
<evidence type="ECO:0000256" key="1">
    <source>
        <dbReference type="SAM" id="MobiDB-lite"/>
    </source>
</evidence>
<accession>A0A7W8VGG8</accession>
<name>A0A7W8VGG8_9ACTN</name>
<feature type="region of interest" description="Disordered" evidence="1">
    <location>
        <begin position="1"/>
        <end position="22"/>
    </location>
</feature>
<protein>
    <submittedName>
        <fullName evidence="2">Uncharacterized protein</fullName>
    </submittedName>
</protein>
<dbReference type="AlphaFoldDB" id="A0A7W8VGG8"/>
<evidence type="ECO:0000313" key="2">
    <source>
        <dbReference type="EMBL" id="MBB5435160.1"/>
    </source>
</evidence>
<organism evidence="2 3">
    <name type="scientific">Nocardiopsis composta</name>
    <dbReference type="NCBI Taxonomy" id="157465"/>
    <lineage>
        <taxon>Bacteria</taxon>
        <taxon>Bacillati</taxon>
        <taxon>Actinomycetota</taxon>
        <taxon>Actinomycetes</taxon>
        <taxon>Streptosporangiales</taxon>
        <taxon>Nocardiopsidaceae</taxon>
        <taxon>Nocardiopsis</taxon>
    </lineage>
</organism>
<evidence type="ECO:0000313" key="3">
    <source>
        <dbReference type="Proteomes" id="UP000572635"/>
    </source>
</evidence>
<reference evidence="2 3" key="1">
    <citation type="submission" date="2020-08" db="EMBL/GenBank/DDBJ databases">
        <title>Sequencing the genomes of 1000 actinobacteria strains.</title>
        <authorList>
            <person name="Klenk H.-P."/>
        </authorList>
    </citation>
    <scope>NUCLEOTIDE SEQUENCE [LARGE SCALE GENOMIC DNA]</scope>
    <source>
        <strain evidence="2 3">DSM 44551</strain>
    </source>
</reference>
<gene>
    <name evidence="2" type="ORF">HDA36_005244</name>
</gene>
<dbReference type="Proteomes" id="UP000572635">
    <property type="component" value="Unassembled WGS sequence"/>
</dbReference>
<dbReference type="RefSeq" id="WP_184396668.1">
    <property type="nucleotide sequence ID" value="NZ_BAAAJD010000105.1"/>
</dbReference>
<keyword evidence="3" id="KW-1185">Reference proteome</keyword>
<proteinExistence type="predicted"/>
<comment type="caution">
    <text evidence="2">The sequence shown here is derived from an EMBL/GenBank/DDBJ whole genome shotgun (WGS) entry which is preliminary data.</text>
</comment>